<proteinExistence type="predicted"/>
<comment type="caution">
    <text evidence="2">The sequence shown here is derived from an EMBL/GenBank/DDBJ whole genome shotgun (WGS) entry which is preliminary data.</text>
</comment>
<organism evidence="2 3">
    <name type="scientific">Pholiota conissans</name>
    <dbReference type="NCBI Taxonomy" id="109636"/>
    <lineage>
        <taxon>Eukaryota</taxon>
        <taxon>Fungi</taxon>
        <taxon>Dikarya</taxon>
        <taxon>Basidiomycota</taxon>
        <taxon>Agaricomycotina</taxon>
        <taxon>Agaricomycetes</taxon>
        <taxon>Agaricomycetidae</taxon>
        <taxon>Agaricales</taxon>
        <taxon>Agaricineae</taxon>
        <taxon>Strophariaceae</taxon>
        <taxon>Pholiota</taxon>
    </lineage>
</organism>
<evidence type="ECO:0000256" key="1">
    <source>
        <dbReference type="SAM" id="SignalP"/>
    </source>
</evidence>
<evidence type="ECO:0000313" key="2">
    <source>
        <dbReference type="EMBL" id="KAF9480188.1"/>
    </source>
</evidence>
<dbReference type="Proteomes" id="UP000807469">
    <property type="component" value="Unassembled WGS sequence"/>
</dbReference>
<feature type="signal peptide" evidence="1">
    <location>
        <begin position="1"/>
        <end position="19"/>
    </location>
</feature>
<keyword evidence="1" id="KW-0732">Signal</keyword>
<gene>
    <name evidence="2" type="ORF">BDN70DRAFT_641732</name>
</gene>
<evidence type="ECO:0000313" key="3">
    <source>
        <dbReference type="Proteomes" id="UP000807469"/>
    </source>
</evidence>
<protein>
    <submittedName>
        <fullName evidence="2">Uncharacterized protein</fullName>
    </submittedName>
</protein>
<accession>A0A9P6D208</accession>
<keyword evidence="3" id="KW-1185">Reference proteome</keyword>
<dbReference type="AlphaFoldDB" id="A0A9P6D208"/>
<feature type="chain" id="PRO_5040483566" evidence="1">
    <location>
        <begin position="20"/>
        <end position="216"/>
    </location>
</feature>
<name>A0A9P6D208_9AGAR</name>
<reference evidence="2" key="1">
    <citation type="submission" date="2020-11" db="EMBL/GenBank/DDBJ databases">
        <authorList>
            <consortium name="DOE Joint Genome Institute"/>
            <person name="Ahrendt S."/>
            <person name="Riley R."/>
            <person name="Andreopoulos W."/>
            <person name="Labutti K."/>
            <person name="Pangilinan J."/>
            <person name="Ruiz-Duenas F.J."/>
            <person name="Barrasa J.M."/>
            <person name="Sanchez-Garcia M."/>
            <person name="Camarero S."/>
            <person name="Miyauchi S."/>
            <person name="Serrano A."/>
            <person name="Linde D."/>
            <person name="Babiker R."/>
            <person name="Drula E."/>
            <person name="Ayuso-Fernandez I."/>
            <person name="Pacheco R."/>
            <person name="Padilla G."/>
            <person name="Ferreira P."/>
            <person name="Barriuso J."/>
            <person name="Kellner H."/>
            <person name="Castanera R."/>
            <person name="Alfaro M."/>
            <person name="Ramirez L."/>
            <person name="Pisabarro A.G."/>
            <person name="Kuo A."/>
            <person name="Tritt A."/>
            <person name="Lipzen A."/>
            <person name="He G."/>
            <person name="Yan M."/>
            <person name="Ng V."/>
            <person name="Cullen D."/>
            <person name="Martin F."/>
            <person name="Rosso M.-N."/>
            <person name="Henrissat B."/>
            <person name="Hibbett D."/>
            <person name="Martinez A.T."/>
            <person name="Grigoriev I.V."/>
        </authorList>
    </citation>
    <scope>NUCLEOTIDE SEQUENCE</scope>
    <source>
        <strain evidence="2">CIRM-BRFM 674</strain>
    </source>
</reference>
<sequence length="216" mass="25211">MFLLSTFVLCPIFSPLLLSSETRLLLPHVIGYDDERRVHSRTIFTLYIFSFRTVPIILCIICLPPTTHSTQPSLPFFVRSLRFRFPPVRPRYDSRFLLSSFLLLAQSIVVRSCFVKRLSCHVFLLFAWYNNYSIQFRTISFVKHSPPSSNFELPRLPPFRRLLRTFFFVPRSVIDCSSTSVVTTYEIHDPISNTFFRDLACICTNFLFLLPLPPPS</sequence>
<dbReference type="EMBL" id="MU155199">
    <property type="protein sequence ID" value="KAF9480188.1"/>
    <property type="molecule type" value="Genomic_DNA"/>
</dbReference>